<evidence type="ECO:0000256" key="2">
    <source>
        <dbReference type="SAM" id="Phobius"/>
    </source>
</evidence>
<sequence>MGRTRRLHPPIHQNSSGNGRRASTARHLVQAPAQRRTPLVQQDPNMGVVIAVVVIALALFTLIGFIVHRAITATAGRPVAVLTAAAAVLTAAASVIAVLPIIIRALVGG</sequence>
<keyword evidence="2" id="KW-1133">Transmembrane helix</keyword>
<accession>A0ABW3CA71</accession>
<feature type="transmembrane region" description="Helical" evidence="2">
    <location>
        <begin position="79"/>
        <end position="103"/>
    </location>
</feature>
<evidence type="ECO:0000313" key="3">
    <source>
        <dbReference type="EMBL" id="MFD0851183.1"/>
    </source>
</evidence>
<organism evidence="3 4">
    <name type="scientific">Actinomadura adrarensis</name>
    <dbReference type="NCBI Taxonomy" id="1819600"/>
    <lineage>
        <taxon>Bacteria</taxon>
        <taxon>Bacillati</taxon>
        <taxon>Actinomycetota</taxon>
        <taxon>Actinomycetes</taxon>
        <taxon>Streptosporangiales</taxon>
        <taxon>Thermomonosporaceae</taxon>
        <taxon>Actinomadura</taxon>
    </lineage>
</organism>
<protein>
    <recommendedName>
        <fullName evidence="5">DUF4190 domain-containing protein</fullName>
    </recommendedName>
</protein>
<keyword evidence="2" id="KW-0812">Transmembrane</keyword>
<comment type="caution">
    <text evidence="3">The sequence shown here is derived from an EMBL/GenBank/DDBJ whole genome shotgun (WGS) entry which is preliminary data.</text>
</comment>
<keyword evidence="4" id="KW-1185">Reference proteome</keyword>
<evidence type="ECO:0000256" key="1">
    <source>
        <dbReference type="SAM" id="MobiDB-lite"/>
    </source>
</evidence>
<reference evidence="4" key="1">
    <citation type="journal article" date="2019" name="Int. J. Syst. Evol. Microbiol.">
        <title>The Global Catalogue of Microorganisms (GCM) 10K type strain sequencing project: providing services to taxonomists for standard genome sequencing and annotation.</title>
        <authorList>
            <consortium name="The Broad Institute Genomics Platform"/>
            <consortium name="The Broad Institute Genome Sequencing Center for Infectious Disease"/>
            <person name="Wu L."/>
            <person name="Ma J."/>
        </authorList>
    </citation>
    <scope>NUCLEOTIDE SEQUENCE [LARGE SCALE GENOMIC DNA]</scope>
    <source>
        <strain evidence="4">JCM 31696</strain>
    </source>
</reference>
<evidence type="ECO:0000313" key="4">
    <source>
        <dbReference type="Proteomes" id="UP001597083"/>
    </source>
</evidence>
<keyword evidence="2" id="KW-0472">Membrane</keyword>
<evidence type="ECO:0008006" key="5">
    <source>
        <dbReference type="Google" id="ProtNLM"/>
    </source>
</evidence>
<feature type="region of interest" description="Disordered" evidence="1">
    <location>
        <begin position="1"/>
        <end position="37"/>
    </location>
</feature>
<gene>
    <name evidence="3" type="ORF">ACFQ07_03075</name>
</gene>
<dbReference type="Proteomes" id="UP001597083">
    <property type="component" value="Unassembled WGS sequence"/>
</dbReference>
<feature type="transmembrane region" description="Helical" evidence="2">
    <location>
        <begin position="46"/>
        <end position="67"/>
    </location>
</feature>
<name>A0ABW3CA71_9ACTN</name>
<dbReference type="EMBL" id="JBHTIR010000273">
    <property type="protein sequence ID" value="MFD0851183.1"/>
    <property type="molecule type" value="Genomic_DNA"/>
</dbReference>
<proteinExistence type="predicted"/>